<dbReference type="AlphaFoldDB" id="A0A4S4DD47"/>
<name>A0A4S4DD47_CAMSN</name>
<dbReference type="Pfam" id="PF16200">
    <property type="entry name" value="Band_7_C"/>
    <property type="match status" value="1"/>
</dbReference>
<comment type="subcellular location">
    <subcellularLocation>
        <location evidence="1">Mitochondrion</location>
    </subcellularLocation>
</comment>
<dbReference type="InterPro" id="IPR050710">
    <property type="entry name" value="Band7/mec-2_domain"/>
</dbReference>
<evidence type="ECO:0000256" key="3">
    <source>
        <dbReference type="ARBA" id="ARBA00023128"/>
    </source>
</evidence>
<reference evidence="5 6" key="1">
    <citation type="journal article" date="2018" name="Proc. Natl. Acad. Sci. U.S.A.">
        <title>Draft genome sequence of Camellia sinensis var. sinensis provides insights into the evolution of the tea genome and tea quality.</title>
        <authorList>
            <person name="Wei C."/>
            <person name="Yang H."/>
            <person name="Wang S."/>
            <person name="Zhao J."/>
            <person name="Liu C."/>
            <person name="Gao L."/>
            <person name="Xia E."/>
            <person name="Lu Y."/>
            <person name="Tai Y."/>
            <person name="She G."/>
            <person name="Sun J."/>
            <person name="Cao H."/>
            <person name="Tong W."/>
            <person name="Gao Q."/>
            <person name="Li Y."/>
            <person name="Deng W."/>
            <person name="Jiang X."/>
            <person name="Wang W."/>
            <person name="Chen Q."/>
            <person name="Zhang S."/>
            <person name="Li H."/>
            <person name="Wu J."/>
            <person name="Wang P."/>
            <person name="Li P."/>
            <person name="Shi C."/>
            <person name="Zheng F."/>
            <person name="Jian J."/>
            <person name="Huang B."/>
            <person name="Shan D."/>
            <person name="Shi M."/>
            <person name="Fang C."/>
            <person name="Yue Y."/>
            <person name="Li F."/>
            <person name="Li D."/>
            <person name="Wei S."/>
            <person name="Han B."/>
            <person name="Jiang C."/>
            <person name="Yin Y."/>
            <person name="Xia T."/>
            <person name="Zhang Z."/>
            <person name="Bennetzen J.L."/>
            <person name="Zhao S."/>
            <person name="Wan X."/>
        </authorList>
    </citation>
    <scope>NUCLEOTIDE SEQUENCE [LARGE SCALE GENOMIC DNA]</scope>
    <source>
        <strain evidence="6">cv. Shuchazao</strain>
        <tissue evidence="5">Leaf</tissue>
    </source>
</reference>
<dbReference type="CDD" id="cd08829">
    <property type="entry name" value="SPFH_paraslipin"/>
    <property type="match status" value="1"/>
</dbReference>
<feature type="domain" description="Band 7" evidence="4">
    <location>
        <begin position="78"/>
        <end position="238"/>
    </location>
</feature>
<evidence type="ECO:0000313" key="6">
    <source>
        <dbReference type="Proteomes" id="UP000306102"/>
    </source>
</evidence>
<keyword evidence="3" id="KW-0496">Mitochondrion</keyword>
<accession>A0A4S4DD47</accession>
<dbReference type="InterPro" id="IPR001107">
    <property type="entry name" value="Band_7"/>
</dbReference>
<dbReference type="Pfam" id="PF01145">
    <property type="entry name" value="Band_7"/>
    <property type="match status" value="1"/>
</dbReference>
<dbReference type="PANTHER" id="PTHR43327:SF10">
    <property type="entry name" value="STOMATIN-LIKE PROTEIN 2, MITOCHONDRIAL"/>
    <property type="match status" value="1"/>
</dbReference>
<evidence type="ECO:0000259" key="4">
    <source>
        <dbReference type="SMART" id="SM00244"/>
    </source>
</evidence>
<sequence>MSFFKGNSLNMIQSLKNHIKSASNHCRHLSTSSSSSSLILKKPPPSLLSDYYQSSILTPLAVRNFHSYKYKIRSPMNLGIQFVPEKKAYIVERFGKFVKILNPGLHFLFPFVYKIPYVHSLKEQAIPISDQTAITKDNVPITIDGVLYIKIIDPILASYGVEDPINAVVQLAQTTMRSELGKITMDKTFEERDALNKCILDSINDRPLRTDWGLECLRYEIKDVNPPEGVKEAMELQAEAERKKRAKILTSEGQRQDDINIADGKKNAVILGSEASKIAQENVGKGEAEAIFMNAKATAKGIQEVSKAIEESGGVEATSLSIAEQYIEAFGKILKQSTTVLVPGTAADIASVVAQAATIYNKVSETKQF</sequence>
<dbReference type="SMART" id="SM00244">
    <property type="entry name" value="PHB"/>
    <property type="match status" value="1"/>
</dbReference>
<dbReference type="FunFam" id="3.30.479.30:FF:000004">
    <property type="entry name" value="Putative membrane protease family, stomatin"/>
    <property type="match status" value="1"/>
</dbReference>
<dbReference type="STRING" id="542762.A0A4S4DD47"/>
<evidence type="ECO:0000256" key="2">
    <source>
        <dbReference type="ARBA" id="ARBA00008164"/>
    </source>
</evidence>
<protein>
    <recommendedName>
        <fullName evidence="4">Band 7 domain-containing protein</fullName>
    </recommendedName>
</protein>
<dbReference type="InterPro" id="IPR001972">
    <property type="entry name" value="Stomatin_HflK_fam"/>
</dbReference>
<dbReference type="GO" id="GO:0005739">
    <property type="term" value="C:mitochondrion"/>
    <property type="evidence" value="ECO:0007669"/>
    <property type="project" value="UniProtKB-SubCell"/>
</dbReference>
<evidence type="ECO:0000313" key="5">
    <source>
        <dbReference type="EMBL" id="THG00495.1"/>
    </source>
</evidence>
<dbReference type="Proteomes" id="UP000306102">
    <property type="component" value="Unassembled WGS sequence"/>
</dbReference>
<gene>
    <name evidence="5" type="ORF">TEA_003990</name>
</gene>
<organism evidence="5 6">
    <name type="scientific">Camellia sinensis var. sinensis</name>
    <name type="common">China tea</name>
    <dbReference type="NCBI Taxonomy" id="542762"/>
    <lineage>
        <taxon>Eukaryota</taxon>
        <taxon>Viridiplantae</taxon>
        <taxon>Streptophyta</taxon>
        <taxon>Embryophyta</taxon>
        <taxon>Tracheophyta</taxon>
        <taxon>Spermatophyta</taxon>
        <taxon>Magnoliopsida</taxon>
        <taxon>eudicotyledons</taxon>
        <taxon>Gunneridae</taxon>
        <taxon>Pentapetalae</taxon>
        <taxon>asterids</taxon>
        <taxon>Ericales</taxon>
        <taxon>Theaceae</taxon>
        <taxon>Camellia</taxon>
    </lineage>
</organism>
<dbReference type="InterPro" id="IPR036013">
    <property type="entry name" value="Band_7/SPFH_dom_sf"/>
</dbReference>
<dbReference type="EMBL" id="SDRB02011664">
    <property type="protein sequence ID" value="THG00495.1"/>
    <property type="molecule type" value="Genomic_DNA"/>
</dbReference>
<dbReference type="SUPFAM" id="SSF117892">
    <property type="entry name" value="Band 7/SPFH domain"/>
    <property type="match status" value="1"/>
</dbReference>
<keyword evidence="6" id="KW-1185">Reference proteome</keyword>
<comment type="caution">
    <text evidence="5">The sequence shown here is derived from an EMBL/GenBank/DDBJ whole genome shotgun (WGS) entry which is preliminary data.</text>
</comment>
<evidence type="ECO:0000256" key="1">
    <source>
        <dbReference type="ARBA" id="ARBA00004173"/>
    </source>
</evidence>
<dbReference type="GO" id="GO:0007005">
    <property type="term" value="P:mitochondrion organization"/>
    <property type="evidence" value="ECO:0007669"/>
    <property type="project" value="TreeGrafter"/>
</dbReference>
<dbReference type="InterPro" id="IPR032435">
    <property type="entry name" value="STML2-like_C"/>
</dbReference>
<comment type="similarity">
    <text evidence="2">Belongs to the band 7/mec-2 family.</text>
</comment>
<proteinExistence type="inferred from homology"/>
<dbReference type="PANTHER" id="PTHR43327">
    <property type="entry name" value="STOMATIN-LIKE PROTEIN 2, MITOCHONDRIAL"/>
    <property type="match status" value="1"/>
</dbReference>
<dbReference type="Gene3D" id="3.30.479.30">
    <property type="entry name" value="Band 7 domain"/>
    <property type="match status" value="1"/>
</dbReference>
<dbReference type="PRINTS" id="PR00721">
    <property type="entry name" value="STOMATIN"/>
</dbReference>
<dbReference type="GO" id="GO:0005886">
    <property type="term" value="C:plasma membrane"/>
    <property type="evidence" value="ECO:0007669"/>
    <property type="project" value="UniProtKB-ARBA"/>
</dbReference>
<dbReference type="GO" id="GO:0098552">
    <property type="term" value="C:side of membrane"/>
    <property type="evidence" value="ECO:0007669"/>
    <property type="project" value="UniProtKB-ARBA"/>
</dbReference>